<name>A0A0R3RXS4_9BILA</name>
<evidence type="ECO:0000259" key="2">
    <source>
        <dbReference type="PROSITE" id="PS50202"/>
    </source>
</evidence>
<dbReference type="Gene3D" id="2.60.40.10">
    <property type="entry name" value="Immunoglobulins"/>
    <property type="match status" value="1"/>
</dbReference>
<dbReference type="PROSITE" id="PS50202">
    <property type="entry name" value="MSP"/>
    <property type="match status" value="1"/>
</dbReference>
<dbReference type="Pfam" id="PF00635">
    <property type="entry name" value="Motile_Sperm"/>
    <property type="match status" value="1"/>
</dbReference>
<dbReference type="Proteomes" id="UP000050640">
    <property type="component" value="Unplaced"/>
</dbReference>
<keyword evidence="1" id="KW-0963">Cytoplasm</keyword>
<feature type="domain" description="MSP" evidence="2">
    <location>
        <begin position="23"/>
        <end position="156"/>
    </location>
</feature>
<evidence type="ECO:0000313" key="3">
    <source>
        <dbReference type="Proteomes" id="UP000050640"/>
    </source>
</evidence>
<dbReference type="InterPro" id="IPR013783">
    <property type="entry name" value="Ig-like_fold"/>
</dbReference>
<evidence type="ECO:0000256" key="1">
    <source>
        <dbReference type="RuleBase" id="RU003425"/>
    </source>
</evidence>
<keyword evidence="3" id="KW-1185">Reference proteome</keyword>
<dbReference type="InterPro" id="IPR000535">
    <property type="entry name" value="MSP_dom"/>
</dbReference>
<accession>A0A0R3RXS4</accession>
<dbReference type="AlphaFoldDB" id="A0A0R3RXS4"/>
<comment type="function">
    <text evidence="1">Central component in molecular interactions underlying sperm crawling. Forms an extensive filament system that extends from sperm villipoda, along the leading edge of the pseudopod.</text>
</comment>
<protein>
    <recommendedName>
        <fullName evidence="1">Major sperm protein</fullName>
    </recommendedName>
</protein>
<dbReference type="SUPFAM" id="SSF49354">
    <property type="entry name" value="PapD-like"/>
    <property type="match status" value="1"/>
</dbReference>
<keyword evidence="1" id="KW-0206">Cytoskeleton</keyword>
<dbReference type="WBParaSite" id="EEL_0000703201-mRNA-1">
    <property type="protein sequence ID" value="EEL_0000703201-mRNA-1"/>
    <property type="gene ID" value="EEL_0000703201"/>
</dbReference>
<sequence>MFDGLDEGAGSVSKTIGDTPDFELQLIPSWIVFTAADNYRVSQYSRFKIKNNDPVPIVYRIRTRERSFPRFSTCHGFLEPNEEDEVYVLIPTSDYWPRDPAEYAGHRHKVVIENLTVPKDTGKPKNKNEASAISSMIFKTTPPLTRMYTKLSILLPKIVEEKTSGTSTETQSA</sequence>
<reference evidence="4" key="1">
    <citation type="submission" date="2017-02" db="UniProtKB">
        <authorList>
            <consortium name="WormBaseParasite"/>
        </authorList>
    </citation>
    <scope>IDENTIFICATION</scope>
</reference>
<proteinExistence type="predicted"/>
<dbReference type="STRING" id="1147741.A0A0R3RXS4"/>
<evidence type="ECO:0000313" key="4">
    <source>
        <dbReference type="WBParaSite" id="EEL_0000703201-mRNA-1"/>
    </source>
</evidence>
<dbReference type="InterPro" id="IPR008962">
    <property type="entry name" value="PapD-like_sf"/>
</dbReference>
<organism evidence="3 4">
    <name type="scientific">Elaeophora elaphi</name>
    <dbReference type="NCBI Taxonomy" id="1147741"/>
    <lineage>
        <taxon>Eukaryota</taxon>
        <taxon>Metazoa</taxon>
        <taxon>Ecdysozoa</taxon>
        <taxon>Nematoda</taxon>
        <taxon>Chromadorea</taxon>
        <taxon>Rhabditida</taxon>
        <taxon>Spirurina</taxon>
        <taxon>Spiruromorpha</taxon>
        <taxon>Filarioidea</taxon>
        <taxon>Onchocercidae</taxon>
        <taxon>Elaeophora</taxon>
    </lineage>
</organism>